<proteinExistence type="predicted"/>
<reference evidence="1" key="1">
    <citation type="submission" date="2018-11" db="EMBL/GenBank/DDBJ databases">
        <title>Genomics analysis of Putative Virulence Factors on Adhesion and Cytotoxicity for Cronobacter spp.</title>
        <authorList>
            <person name="Cui J."/>
        </authorList>
    </citation>
    <scope>NUCLEOTIDE SEQUENCE</scope>
    <source>
        <strain evidence="1">SD69</strain>
    </source>
</reference>
<dbReference type="RefSeq" id="WP_134879852.1">
    <property type="nucleotide sequence ID" value="NZ_RPBY01000016.1"/>
</dbReference>
<evidence type="ECO:0000313" key="2">
    <source>
        <dbReference type="Proteomes" id="UP000778262"/>
    </source>
</evidence>
<evidence type="ECO:0000313" key="1">
    <source>
        <dbReference type="EMBL" id="NCH90074.1"/>
    </source>
</evidence>
<accession>A0A9Q4T6D2</accession>
<dbReference type="Proteomes" id="UP000778262">
    <property type="component" value="Unassembled WGS sequence"/>
</dbReference>
<gene>
    <name evidence="1" type="ORF">EHJ13_21955</name>
</gene>
<protein>
    <submittedName>
        <fullName evidence="1">Uncharacterized protein</fullName>
    </submittedName>
</protein>
<dbReference type="Pfam" id="PF15593">
    <property type="entry name" value="Imm42"/>
    <property type="match status" value="1"/>
</dbReference>
<comment type="caution">
    <text evidence="1">The sequence shown here is derived from an EMBL/GenBank/DDBJ whole genome shotgun (WGS) entry which is preliminary data.</text>
</comment>
<sequence length="155" mass="17604">MSSLLIGDKALFAFKLAIDKDLVSVNIFCGWEGMGDNNQYAQLKTFSSLINGKLRAYNYELADEIKDLDKDAIYSYVVHGCENAENWMESQRLESLWITLNLAPCLDGDTIILLSNNLFDRVVWKKFNSKDVGEIFLPAGYVFKQFESLLNIVSN</sequence>
<dbReference type="InterPro" id="IPR028958">
    <property type="entry name" value="Imm42"/>
</dbReference>
<dbReference type="EMBL" id="RPBY01000016">
    <property type="protein sequence ID" value="NCH90074.1"/>
    <property type="molecule type" value="Genomic_DNA"/>
</dbReference>
<name>A0A9Q4T6D2_9ENTR</name>
<organism evidence="1 2">
    <name type="scientific">Cronobacter dublinensis</name>
    <dbReference type="NCBI Taxonomy" id="413497"/>
    <lineage>
        <taxon>Bacteria</taxon>
        <taxon>Pseudomonadati</taxon>
        <taxon>Pseudomonadota</taxon>
        <taxon>Gammaproteobacteria</taxon>
        <taxon>Enterobacterales</taxon>
        <taxon>Enterobacteriaceae</taxon>
        <taxon>Cronobacter</taxon>
    </lineage>
</organism>
<dbReference type="AlphaFoldDB" id="A0A9Q4T6D2"/>